<name>S9SU59_PAEAL</name>
<reference evidence="2 3" key="1">
    <citation type="submission" date="2013-05" db="EMBL/GenBank/DDBJ databases">
        <authorList>
            <person name="Strain E.A."/>
            <person name="Brown E."/>
            <person name="Allard M.W."/>
            <person name="Luo Y.L."/>
        </authorList>
    </citation>
    <scope>NUCLEOTIDE SEQUENCE [LARGE SCALE GENOMIC DNA]</scope>
    <source>
        <strain evidence="2 3">TS-15</strain>
    </source>
</reference>
<evidence type="ECO:0000256" key="1">
    <source>
        <dbReference type="SAM" id="Phobius"/>
    </source>
</evidence>
<keyword evidence="1" id="KW-0812">Transmembrane</keyword>
<proteinExistence type="predicted"/>
<sequence>MFRWTSHNWKWIVSVLVVVAVVGWIIGDWKWFLGVLIPACISVAGWIYVSWSNKEHTKEEKKIIIKIESFNNIKDPLLEVSRAYSKLGGYVFRVTRDLSTINSDEGIYYEETIKDYELSLLKKLLEEASEKFLEFVRVWEQHELLLKPLVLQRHALQSEHNELILNIRELHIDYYAWLYTLTEYQQLNIEKVPVLQKKFENTYAKLTDFSGCLLDVNFNIQNYAFSELLKDELDKRKVSDEKYLTIDTLIKKHNSES</sequence>
<dbReference type="Proteomes" id="UP000015344">
    <property type="component" value="Unassembled WGS sequence"/>
</dbReference>
<keyword evidence="1" id="KW-1133">Transmembrane helix</keyword>
<dbReference type="PATRIC" id="fig|1117108.3.peg.1217"/>
<keyword evidence="1" id="KW-0472">Membrane</keyword>
<accession>S9SU59</accession>
<comment type="caution">
    <text evidence="2">The sequence shown here is derived from an EMBL/GenBank/DDBJ whole genome shotgun (WGS) entry which is preliminary data.</text>
</comment>
<protein>
    <recommendedName>
        <fullName evidence="4">5-bromo-4-chloroindolyl phosphate hydrolysis protein</fullName>
    </recommendedName>
</protein>
<evidence type="ECO:0008006" key="4">
    <source>
        <dbReference type="Google" id="ProtNLM"/>
    </source>
</evidence>
<dbReference type="EMBL" id="ATMT01000020">
    <property type="protein sequence ID" value="EPY08219.1"/>
    <property type="molecule type" value="Genomic_DNA"/>
</dbReference>
<organism evidence="2 3">
    <name type="scientific">Paenibacillus alvei TS-15</name>
    <dbReference type="NCBI Taxonomy" id="1117108"/>
    <lineage>
        <taxon>Bacteria</taxon>
        <taxon>Bacillati</taxon>
        <taxon>Bacillota</taxon>
        <taxon>Bacilli</taxon>
        <taxon>Bacillales</taxon>
        <taxon>Paenibacillaceae</taxon>
        <taxon>Paenibacillus</taxon>
    </lineage>
</organism>
<dbReference type="AlphaFoldDB" id="S9SU59"/>
<evidence type="ECO:0000313" key="2">
    <source>
        <dbReference type="EMBL" id="EPY08219.1"/>
    </source>
</evidence>
<feature type="transmembrane region" description="Helical" evidence="1">
    <location>
        <begin position="32"/>
        <end position="51"/>
    </location>
</feature>
<feature type="transmembrane region" description="Helical" evidence="1">
    <location>
        <begin position="9"/>
        <end position="26"/>
    </location>
</feature>
<gene>
    <name evidence="2" type="ORF">PAALTS15_05818</name>
</gene>
<dbReference type="RefSeq" id="WP_021258669.1">
    <property type="nucleotide sequence ID" value="NZ_ATMT01000020.1"/>
</dbReference>
<evidence type="ECO:0000313" key="3">
    <source>
        <dbReference type="Proteomes" id="UP000015344"/>
    </source>
</evidence>